<dbReference type="SUPFAM" id="SSF54928">
    <property type="entry name" value="RNA-binding domain, RBD"/>
    <property type="match status" value="1"/>
</dbReference>
<keyword evidence="1 2" id="KW-0694">RNA-binding</keyword>
<keyword evidence="6" id="KW-1185">Reference proteome</keyword>
<dbReference type="PANTHER" id="PTHR21245">
    <property type="entry name" value="HETEROGENEOUS NUCLEAR RIBONUCLEOPROTEIN"/>
    <property type="match status" value="1"/>
</dbReference>
<feature type="region of interest" description="Disordered" evidence="3">
    <location>
        <begin position="1"/>
        <end position="89"/>
    </location>
</feature>
<dbReference type="AlphaFoldDB" id="A0A9P4P4I6"/>
<feature type="region of interest" description="Disordered" evidence="3">
    <location>
        <begin position="311"/>
        <end position="337"/>
    </location>
</feature>
<dbReference type="InterPro" id="IPR000504">
    <property type="entry name" value="RRM_dom"/>
</dbReference>
<comment type="caution">
    <text evidence="5">The sequence shown here is derived from an EMBL/GenBank/DDBJ whole genome shotgun (WGS) entry which is preliminary data.</text>
</comment>
<reference evidence="5" key="1">
    <citation type="journal article" date="2020" name="Stud. Mycol.">
        <title>101 Dothideomycetes genomes: a test case for predicting lifestyles and emergence of pathogens.</title>
        <authorList>
            <person name="Haridas S."/>
            <person name="Albert R."/>
            <person name="Binder M."/>
            <person name="Bloem J."/>
            <person name="Labutti K."/>
            <person name="Salamov A."/>
            <person name="Andreopoulos B."/>
            <person name="Baker S."/>
            <person name="Barry K."/>
            <person name="Bills G."/>
            <person name="Bluhm B."/>
            <person name="Cannon C."/>
            <person name="Castanera R."/>
            <person name="Culley D."/>
            <person name="Daum C."/>
            <person name="Ezra D."/>
            <person name="Gonzalez J."/>
            <person name="Henrissat B."/>
            <person name="Kuo A."/>
            <person name="Liang C."/>
            <person name="Lipzen A."/>
            <person name="Lutzoni F."/>
            <person name="Magnuson J."/>
            <person name="Mondo S."/>
            <person name="Nolan M."/>
            <person name="Ohm R."/>
            <person name="Pangilinan J."/>
            <person name="Park H.-J."/>
            <person name="Ramirez L."/>
            <person name="Alfaro M."/>
            <person name="Sun H."/>
            <person name="Tritt A."/>
            <person name="Yoshinaga Y."/>
            <person name="Zwiers L.-H."/>
            <person name="Turgeon B."/>
            <person name="Goodwin S."/>
            <person name="Spatafora J."/>
            <person name="Crous P."/>
            <person name="Grigoriev I."/>
        </authorList>
    </citation>
    <scope>NUCLEOTIDE SEQUENCE</scope>
    <source>
        <strain evidence="5">CBS 130266</strain>
    </source>
</reference>
<evidence type="ECO:0000313" key="5">
    <source>
        <dbReference type="EMBL" id="KAF2436469.1"/>
    </source>
</evidence>
<feature type="compositionally biased region" description="Basic and acidic residues" evidence="3">
    <location>
        <begin position="311"/>
        <end position="331"/>
    </location>
</feature>
<feature type="compositionally biased region" description="Low complexity" evidence="3">
    <location>
        <begin position="70"/>
        <end position="87"/>
    </location>
</feature>
<dbReference type="InterPro" id="IPR035979">
    <property type="entry name" value="RBD_domain_sf"/>
</dbReference>
<organism evidence="5 6">
    <name type="scientific">Tothia fuscella</name>
    <dbReference type="NCBI Taxonomy" id="1048955"/>
    <lineage>
        <taxon>Eukaryota</taxon>
        <taxon>Fungi</taxon>
        <taxon>Dikarya</taxon>
        <taxon>Ascomycota</taxon>
        <taxon>Pezizomycotina</taxon>
        <taxon>Dothideomycetes</taxon>
        <taxon>Pleosporomycetidae</taxon>
        <taxon>Venturiales</taxon>
        <taxon>Cylindrosympodiaceae</taxon>
        <taxon>Tothia</taxon>
    </lineage>
</organism>
<dbReference type="Gene3D" id="3.30.70.330">
    <property type="match status" value="2"/>
</dbReference>
<feature type="compositionally biased region" description="Low complexity" evidence="3">
    <location>
        <begin position="49"/>
        <end position="60"/>
    </location>
</feature>
<accession>A0A9P4P4I6</accession>
<dbReference type="GO" id="GO:0003723">
    <property type="term" value="F:RNA binding"/>
    <property type="evidence" value="ECO:0007669"/>
    <property type="project" value="UniProtKB-UniRule"/>
</dbReference>
<feature type="region of interest" description="Disordered" evidence="3">
    <location>
        <begin position="185"/>
        <end position="212"/>
    </location>
</feature>
<proteinExistence type="predicted"/>
<sequence length="337" mass="36910">MEESTPDSRPPREPSRAQASSNWRTKSADTPEIPEGFQSRYRQGDRSRQQVNSSSSSRGFSDSRRENPRGTFSGNFNSGRSSSLSNTPNDEQTLQAIAEGRRIYVGNLVYHAKPEDVEALFTTTGGGGENAYNINRVVMSLDPFTGRNPSYCFVELATKEQANHAMEALNSVEVLGRPVKIKPCIPRHDNGTGGAPSTRNVPPSRWERSDASEHWKGMGAQGKRLFIGGLSKPVTQNDSHAKIAGLFEGFTVEAISKFISPRDSPTAVKDPNGHHYYCFVDLATSDEVDAAIDALNGIEVFGGKIKVSRAKQGDSRKVDERKNFDRERGQSIDEGAA</sequence>
<dbReference type="PROSITE" id="PS50102">
    <property type="entry name" value="RRM"/>
    <property type="match status" value="2"/>
</dbReference>
<dbReference type="Pfam" id="PF00076">
    <property type="entry name" value="RRM_1"/>
    <property type="match status" value="1"/>
</dbReference>
<protein>
    <submittedName>
        <fullName evidence="5">RNA-binding domain-containing protein</fullName>
    </submittedName>
</protein>
<dbReference type="Proteomes" id="UP000800235">
    <property type="component" value="Unassembled WGS sequence"/>
</dbReference>
<dbReference type="SMART" id="SM00360">
    <property type="entry name" value="RRM"/>
    <property type="match status" value="2"/>
</dbReference>
<dbReference type="CDD" id="cd00590">
    <property type="entry name" value="RRM_SF"/>
    <property type="match status" value="2"/>
</dbReference>
<evidence type="ECO:0000256" key="2">
    <source>
        <dbReference type="PROSITE-ProRule" id="PRU00176"/>
    </source>
</evidence>
<feature type="domain" description="RRM" evidence="4">
    <location>
        <begin position="101"/>
        <end position="186"/>
    </location>
</feature>
<name>A0A9P4P4I6_9PEZI</name>
<evidence type="ECO:0000256" key="3">
    <source>
        <dbReference type="SAM" id="MobiDB-lite"/>
    </source>
</evidence>
<evidence type="ECO:0000256" key="1">
    <source>
        <dbReference type="ARBA" id="ARBA00022884"/>
    </source>
</evidence>
<dbReference type="OrthoDB" id="272703at2759"/>
<gene>
    <name evidence="5" type="ORF">EJ08DRAFT_728981</name>
</gene>
<evidence type="ECO:0000313" key="6">
    <source>
        <dbReference type="Proteomes" id="UP000800235"/>
    </source>
</evidence>
<dbReference type="InterPro" id="IPR012677">
    <property type="entry name" value="Nucleotide-bd_a/b_plait_sf"/>
</dbReference>
<evidence type="ECO:0000259" key="4">
    <source>
        <dbReference type="PROSITE" id="PS50102"/>
    </source>
</evidence>
<dbReference type="EMBL" id="MU007010">
    <property type="protein sequence ID" value="KAF2436469.1"/>
    <property type="molecule type" value="Genomic_DNA"/>
</dbReference>
<feature type="domain" description="RRM" evidence="4">
    <location>
        <begin position="223"/>
        <end position="312"/>
    </location>
</feature>